<evidence type="ECO:0000256" key="2">
    <source>
        <dbReference type="ARBA" id="ARBA00022448"/>
    </source>
</evidence>
<feature type="transmembrane region" description="Helical" evidence="7">
    <location>
        <begin position="75"/>
        <end position="93"/>
    </location>
</feature>
<feature type="transmembrane region" description="Helical" evidence="7">
    <location>
        <begin position="368"/>
        <end position="387"/>
    </location>
</feature>
<name>A0ABY4ASB5_9MICO</name>
<comment type="subcellular location">
    <subcellularLocation>
        <location evidence="1">Cell membrane</location>
        <topology evidence="1">Multi-pass membrane protein</topology>
    </subcellularLocation>
</comment>
<keyword evidence="4 7" id="KW-0812">Transmembrane</keyword>
<dbReference type="PANTHER" id="PTHR23517">
    <property type="entry name" value="RESISTANCE PROTEIN MDTM, PUTATIVE-RELATED-RELATED"/>
    <property type="match status" value="1"/>
</dbReference>
<keyword evidence="10" id="KW-1185">Reference proteome</keyword>
<keyword evidence="3" id="KW-1003">Cell membrane</keyword>
<dbReference type="InterPro" id="IPR011701">
    <property type="entry name" value="MFS"/>
</dbReference>
<organism evidence="9 10">
    <name type="scientific">Agromyces soli</name>
    <dbReference type="NCBI Taxonomy" id="659012"/>
    <lineage>
        <taxon>Bacteria</taxon>
        <taxon>Bacillati</taxon>
        <taxon>Actinomycetota</taxon>
        <taxon>Actinomycetes</taxon>
        <taxon>Micrococcales</taxon>
        <taxon>Microbacteriaceae</taxon>
        <taxon>Agromyces</taxon>
    </lineage>
</organism>
<accession>A0ABY4ASB5</accession>
<feature type="transmembrane region" description="Helical" evidence="7">
    <location>
        <begin position="274"/>
        <end position="294"/>
    </location>
</feature>
<feature type="transmembrane region" description="Helical" evidence="7">
    <location>
        <begin position="45"/>
        <end position="63"/>
    </location>
</feature>
<dbReference type="InterPro" id="IPR036259">
    <property type="entry name" value="MFS_trans_sf"/>
</dbReference>
<dbReference type="SUPFAM" id="SSF103473">
    <property type="entry name" value="MFS general substrate transporter"/>
    <property type="match status" value="1"/>
</dbReference>
<feature type="domain" description="Major facilitator superfamily (MFS) profile" evidence="8">
    <location>
        <begin position="1"/>
        <end position="391"/>
    </location>
</feature>
<feature type="transmembrane region" description="Helical" evidence="7">
    <location>
        <begin position="246"/>
        <end position="267"/>
    </location>
</feature>
<feature type="transmembrane region" description="Helical" evidence="7">
    <location>
        <begin position="134"/>
        <end position="156"/>
    </location>
</feature>
<evidence type="ECO:0000313" key="9">
    <source>
        <dbReference type="EMBL" id="UOE26065.1"/>
    </source>
</evidence>
<evidence type="ECO:0000256" key="3">
    <source>
        <dbReference type="ARBA" id="ARBA00022475"/>
    </source>
</evidence>
<evidence type="ECO:0000256" key="4">
    <source>
        <dbReference type="ARBA" id="ARBA00022692"/>
    </source>
</evidence>
<evidence type="ECO:0000313" key="10">
    <source>
        <dbReference type="Proteomes" id="UP000831304"/>
    </source>
</evidence>
<feature type="transmembrane region" description="Helical" evidence="7">
    <location>
        <begin position="211"/>
        <end position="234"/>
    </location>
</feature>
<keyword evidence="5 7" id="KW-1133">Transmembrane helix</keyword>
<keyword evidence="6 7" id="KW-0472">Membrane</keyword>
<dbReference type="PANTHER" id="PTHR23517:SF13">
    <property type="entry name" value="MAJOR FACILITATOR SUPERFAMILY MFS_1"/>
    <property type="match status" value="1"/>
</dbReference>
<evidence type="ECO:0000256" key="6">
    <source>
        <dbReference type="ARBA" id="ARBA00023136"/>
    </source>
</evidence>
<proteinExistence type="predicted"/>
<dbReference type="InterPro" id="IPR020846">
    <property type="entry name" value="MFS_dom"/>
</dbReference>
<reference evidence="9 10" key="1">
    <citation type="submission" date="2022-03" db="EMBL/GenBank/DDBJ databases">
        <title>Agromyces sp. isolated from the gut of P. brevitarsis seulensis larvae.</title>
        <authorList>
            <person name="Won M."/>
            <person name="Kwon S.-W."/>
        </authorList>
    </citation>
    <scope>NUCLEOTIDE SEQUENCE [LARGE SCALE GENOMIC DNA]</scope>
    <source>
        <strain evidence="9 10">KACC 16215</strain>
    </source>
</reference>
<dbReference type="RefSeq" id="WP_243568905.1">
    <property type="nucleotide sequence ID" value="NZ_BAAARD010000006.1"/>
</dbReference>
<sequence>MRTRPAGPGFALAVAGVTVMMAGASAPSPFYPVLQAELGIDSGTITAVFAVYAITLLGALLTTGSLSDHLGRRPVVSAGFLLLALSVLLFWHADATATLFAARAVQGVASGLLLSALSASIADLEPLDRPGSAALWNAVAPMAGLALGALAAGAVLDVAPDPLAAVFLPLTIAFLAMSLLAWVAPETSPRHPGWPASLRPRLGVPAHVRGLFLRSAPVVLAGWATGGLFLSLGASIVHRELGAELHVWQGLAVAALAGSGAVTAALIRSRSPRTITVYGAAALAAGTALSLLALGAHSLAAYFAAVVIAGSGFGTAFMGVLRSIIPAVAPSERAATFAALYTLSYLAFGIPAVIAGLLAPAISLGATTYGYGAAVVLLAALAAALRWRAPGRPGY</sequence>
<gene>
    <name evidence="9" type="ORF">MTP13_17415</name>
</gene>
<evidence type="ECO:0000256" key="5">
    <source>
        <dbReference type="ARBA" id="ARBA00022989"/>
    </source>
</evidence>
<dbReference type="InterPro" id="IPR050171">
    <property type="entry name" value="MFS_Transporters"/>
</dbReference>
<feature type="transmembrane region" description="Helical" evidence="7">
    <location>
        <begin position="162"/>
        <end position="184"/>
    </location>
</feature>
<evidence type="ECO:0000259" key="8">
    <source>
        <dbReference type="PROSITE" id="PS50850"/>
    </source>
</evidence>
<feature type="transmembrane region" description="Helical" evidence="7">
    <location>
        <begin position="337"/>
        <end position="362"/>
    </location>
</feature>
<dbReference type="Proteomes" id="UP000831304">
    <property type="component" value="Chromosome"/>
</dbReference>
<protein>
    <submittedName>
        <fullName evidence="9">MFS transporter</fullName>
    </submittedName>
</protein>
<dbReference type="Pfam" id="PF07690">
    <property type="entry name" value="MFS_1"/>
    <property type="match status" value="1"/>
</dbReference>
<evidence type="ECO:0000256" key="1">
    <source>
        <dbReference type="ARBA" id="ARBA00004651"/>
    </source>
</evidence>
<dbReference type="Gene3D" id="1.20.1250.20">
    <property type="entry name" value="MFS general substrate transporter like domains"/>
    <property type="match status" value="1"/>
</dbReference>
<keyword evidence="2" id="KW-0813">Transport</keyword>
<dbReference type="PROSITE" id="PS50850">
    <property type="entry name" value="MFS"/>
    <property type="match status" value="1"/>
</dbReference>
<evidence type="ECO:0000256" key="7">
    <source>
        <dbReference type="SAM" id="Phobius"/>
    </source>
</evidence>
<feature type="transmembrane region" description="Helical" evidence="7">
    <location>
        <begin position="300"/>
        <end position="325"/>
    </location>
</feature>
<dbReference type="EMBL" id="CP094533">
    <property type="protein sequence ID" value="UOE26065.1"/>
    <property type="molecule type" value="Genomic_DNA"/>
</dbReference>